<feature type="compositionally biased region" description="Low complexity" evidence="1">
    <location>
        <begin position="378"/>
        <end position="391"/>
    </location>
</feature>
<dbReference type="PROSITE" id="PS51082">
    <property type="entry name" value="WH2"/>
    <property type="match status" value="1"/>
</dbReference>
<feature type="compositionally biased region" description="Polar residues" evidence="1">
    <location>
        <begin position="787"/>
        <end position="799"/>
    </location>
</feature>
<feature type="region of interest" description="Disordered" evidence="1">
    <location>
        <begin position="683"/>
        <end position="740"/>
    </location>
</feature>
<dbReference type="RefSeq" id="XP_030227259.1">
    <property type="nucleotide sequence ID" value="XM_030371399.1"/>
</dbReference>
<dbReference type="InterPro" id="IPR027267">
    <property type="entry name" value="AH/BAR_dom_sf"/>
</dbReference>
<dbReference type="PANTHER" id="PTHR15708:SF10">
    <property type="entry name" value="PROTEIN MTSS 1"/>
    <property type="match status" value="1"/>
</dbReference>
<dbReference type="Ensembl" id="ENSGMOT00000042698.1">
    <property type="protein sequence ID" value="ENSGMOP00000061645.1"/>
    <property type="gene ID" value="ENSGMOG00000017119.2"/>
</dbReference>
<dbReference type="GO" id="GO:0015629">
    <property type="term" value="C:actin cytoskeleton"/>
    <property type="evidence" value="ECO:0007669"/>
    <property type="project" value="TreeGrafter"/>
</dbReference>
<dbReference type="GeneTree" id="ENSGT00950000183156"/>
<dbReference type="GO" id="GO:0007009">
    <property type="term" value="P:plasma membrane organization"/>
    <property type="evidence" value="ECO:0007669"/>
    <property type="project" value="InterPro"/>
</dbReference>
<dbReference type="GeneID" id="115554614"/>
<dbReference type="GO" id="GO:0005543">
    <property type="term" value="F:phospholipid binding"/>
    <property type="evidence" value="ECO:0007669"/>
    <property type="project" value="TreeGrafter"/>
</dbReference>
<feature type="compositionally biased region" description="Basic and acidic residues" evidence="1">
    <location>
        <begin position="938"/>
        <end position="949"/>
    </location>
</feature>
<dbReference type="InterPro" id="IPR003124">
    <property type="entry name" value="WH2_dom"/>
</dbReference>
<feature type="compositionally biased region" description="Low complexity" evidence="1">
    <location>
        <begin position="771"/>
        <end position="784"/>
    </location>
</feature>
<dbReference type="Proteomes" id="UP000694546">
    <property type="component" value="Chromosome 11"/>
</dbReference>
<dbReference type="OMA" id="SSSHDQC"/>
<dbReference type="PANTHER" id="PTHR15708">
    <property type="entry name" value="ACTIN BUNDLING/MISSING IN METASTASIS-RELATED"/>
    <property type="match status" value="1"/>
</dbReference>
<feature type="compositionally biased region" description="Polar residues" evidence="1">
    <location>
        <begin position="616"/>
        <end position="637"/>
    </location>
</feature>
<feature type="region of interest" description="Disordered" evidence="1">
    <location>
        <begin position="613"/>
        <end position="637"/>
    </location>
</feature>
<evidence type="ECO:0000259" key="3">
    <source>
        <dbReference type="PROSITE" id="PS51338"/>
    </source>
</evidence>
<feature type="region of interest" description="Disordered" evidence="1">
    <location>
        <begin position="930"/>
        <end position="949"/>
    </location>
</feature>
<evidence type="ECO:0000256" key="1">
    <source>
        <dbReference type="SAM" id="MobiDB-lite"/>
    </source>
</evidence>
<dbReference type="PROSITE" id="PS51338">
    <property type="entry name" value="IMD"/>
    <property type="match status" value="1"/>
</dbReference>
<reference evidence="4" key="1">
    <citation type="submission" date="2025-08" db="UniProtKB">
        <authorList>
            <consortium name="Ensembl"/>
        </authorList>
    </citation>
    <scope>IDENTIFICATION</scope>
</reference>
<feature type="region of interest" description="Disordered" evidence="1">
    <location>
        <begin position="527"/>
        <end position="561"/>
    </location>
</feature>
<evidence type="ECO:0000313" key="4">
    <source>
        <dbReference type="Ensembl" id="ENSGMOP00000061645.1"/>
    </source>
</evidence>
<feature type="compositionally biased region" description="Polar residues" evidence="1">
    <location>
        <begin position="255"/>
        <end position="267"/>
    </location>
</feature>
<name>A0A8C5CGB9_GADMO</name>
<sequence length="949" mass="100360">MEAVIEKECSALGGLFQTVIGDMKSSYPIWEDFISKAGKLQSQLRATVFAAAAFLDAFQKVADLATNSRGGTRDIGSALTRMCMRHRGIETKLKQFSMTFADCLINPLQEQMEEWKRGVATLDKDHAKEYKRARNEIKKKSSDTLKLQKKAKKGRGDFQPQLDSAMQDVSDKYILLEETEKQALRRALIEERQRFCCFVAMLRPVVDEEISMLGEVTHLQTISDDLKALTSDPHTLPPASEQVIMDLKGSDYHWSFQTPPSSPNATMSRKSSMCSSSLNSVNSTDSRGSSSGSHSHSPSSSSSSSSSTSSSHNLLHNNHHTNNNHHHHHHRYRSSTLPLQAPPRLSSISSHDSGFTSSSHDQYAPSKSPSPMLAEAKSCPCSSSSEASEAPLPHGDCGGSPSSATASAHAAVPPHTPDKLTNGFDHYAPGAADSPYLAGRTGSLGSSSGAFPLLPPSPSTSSTSSASSSTTTCPSRSWLRPTSALLPDFPSYCTLSSSMLPSSRVPSWKDWAKPGPYDQPMVNTLRRRKDKDHPLGPVDPNAEGQRTSAPATPVSAPPTSAPAVGMAPGYPLDAAEELGCGPLGSCPQAGALEAHDELALALSRGLQLDAQRSSRDSMQCSSGYSTQSTTPCCSEDTIPSQVSDYDYFSMAGDQEPEAQQQPDFDKSSTIPRNSEISQSYRRMFQAKRPASTAGLPSTQAPYPAGQPMYPGGPYPAAAGLPSPQAPYPSGQPMYPGGPYPSTPVHSTAAAGGYPPTPTASCYSSQGYSGPSSYGGSYSASQGPQIITPGTATIRRTPSTKPAVRRCGSVPGTGPIHIRTPMVPALIPTVPDLPRLSPGRGGGEEAAAAAAAQASGERGEESSLSPPGRGREGLPVACWSGQAATNPPSYVSLGSPPPGGRPGEGAREEWDGEELMEGGAEEGGSMLAAIRKGVKLKRTPTDDRSAPRMA</sequence>
<keyword evidence="5" id="KW-1185">Reference proteome</keyword>
<dbReference type="GO" id="GO:0005737">
    <property type="term" value="C:cytoplasm"/>
    <property type="evidence" value="ECO:0007669"/>
    <property type="project" value="UniProtKB-SubCell"/>
</dbReference>
<dbReference type="GO" id="GO:0032233">
    <property type="term" value="P:positive regulation of actin filament bundle assembly"/>
    <property type="evidence" value="ECO:0007669"/>
    <property type="project" value="TreeGrafter"/>
</dbReference>
<evidence type="ECO:0000259" key="2">
    <source>
        <dbReference type="PROSITE" id="PS51082"/>
    </source>
</evidence>
<protein>
    <submittedName>
        <fullName evidence="4">Protein MTSS 1-like</fullName>
    </submittedName>
</protein>
<feature type="domain" description="WH2" evidence="2">
    <location>
        <begin position="921"/>
        <end position="938"/>
    </location>
</feature>
<evidence type="ECO:0000313" key="5">
    <source>
        <dbReference type="Proteomes" id="UP000694546"/>
    </source>
</evidence>
<dbReference type="Pfam" id="PF08397">
    <property type="entry name" value="IMD"/>
    <property type="match status" value="1"/>
</dbReference>
<organism evidence="4 5">
    <name type="scientific">Gadus morhua</name>
    <name type="common">Atlantic cod</name>
    <dbReference type="NCBI Taxonomy" id="8049"/>
    <lineage>
        <taxon>Eukaryota</taxon>
        <taxon>Metazoa</taxon>
        <taxon>Chordata</taxon>
        <taxon>Craniata</taxon>
        <taxon>Vertebrata</taxon>
        <taxon>Euteleostomi</taxon>
        <taxon>Actinopterygii</taxon>
        <taxon>Neopterygii</taxon>
        <taxon>Teleostei</taxon>
        <taxon>Neoteleostei</taxon>
        <taxon>Acanthomorphata</taxon>
        <taxon>Zeiogadaria</taxon>
        <taxon>Gadariae</taxon>
        <taxon>Gadiformes</taxon>
        <taxon>Gadoidei</taxon>
        <taxon>Gadidae</taxon>
        <taxon>Gadus</taxon>
    </lineage>
</organism>
<dbReference type="Gene3D" id="1.20.1270.60">
    <property type="entry name" value="Arfaptin homology (AH) domain/BAR domain"/>
    <property type="match status" value="1"/>
</dbReference>
<dbReference type="SUPFAM" id="SSF103657">
    <property type="entry name" value="BAR/IMD domain-like"/>
    <property type="match status" value="1"/>
</dbReference>
<proteinExistence type="predicted"/>
<dbReference type="Pfam" id="PF02205">
    <property type="entry name" value="WH2"/>
    <property type="match status" value="1"/>
</dbReference>
<feature type="region of interest" description="Disordered" evidence="1">
    <location>
        <begin position="255"/>
        <end position="426"/>
    </location>
</feature>
<feature type="region of interest" description="Disordered" evidence="1">
    <location>
        <begin position="447"/>
        <end position="480"/>
    </location>
</feature>
<dbReference type="AlphaFoldDB" id="A0A8C5CGB9"/>
<dbReference type="InterPro" id="IPR013606">
    <property type="entry name" value="I-BAR_dom"/>
</dbReference>
<feature type="region of interest" description="Disordered" evidence="1">
    <location>
        <begin position="771"/>
        <end position="815"/>
    </location>
</feature>
<dbReference type="CDD" id="cd07643">
    <property type="entry name" value="I-BAR_IMD_MIM"/>
    <property type="match status" value="1"/>
</dbReference>
<dbReference type="InterPro" id="IPR030127">
    <property type="entry name" value="MTSS1/MTSS2"/>
</dbReference>
<feature type="compositionally biased region" description="Low complexity" evidence="1">
    <location>
        <begin position="268"/>
        <end position="316"/>
    </location>
</feature>
<dbReference type="OrthoDB" id="10061327at2759"/>
<dbReference type="GO" id="GO:0009898">
    <property type="term" value="C:cytoplasmic side of plasma membrane"/>
    <property type="evidence" value="ECO:0007669"/>
    <property type="project" value="TreeGrafter"/>
</dbReference>
<reference evidence="4" key="2">
    <citation type="submission" date="2025-09" db="UniProtKB">
        <authorList>
            <consortium name="Ensembl"/>
        </authorList>
    </citation>
    <scope>IDENTIFICATION</scope>
</reference>
<feature type="domain" description="IMD" evidence="3">
    <location>
        <begin position="1"/>
        <end position="250"/>
    </location>
</feature>
<accession>A0A8C5CGB9</accession>
<feature type="region of interest" description="Disordered" evidence="1">
    <location>
        <begin position="828"/>
        <end position="911"/>
    </location>
</feature>
<dbReference type="GO" id="GO:0034334">
    <property type="term" value="P:adherens junction maintenance"/>
    <property type="evidence" value="ECO:0007669"/>
    <property type="project" value="TreeGrafter"/>
</dbReference>
<feature type="compositionally biased region" description="Low complexity" evidence="1">
    <location>
        <begin position="346"/>
        <end position="359"/>
    </location>
</feature>
<feature type="compositionally biased region" description="Low complexity" evidence="1">
    <location>
        <begin position="844"/>
        <end position="855"/>
    </location>
</feature>
<gene>
    <name evidence="4" type="primary">LOC115554614</name>
</gene>
<dbReference type="GO" id="GO:0003779">
    <property type="term" value="F:actin binding"/>
    <property type="evidence" value="ECO:0007669"/>
    <property type="project" value="UniProtKB-KW"/>
</dbReference>
<feature type="compositionally biased region" description="Low complexity" evidence="1">
    <location>
        <begin position="400"/>
        <end position="413"/>
    </location>
</feature>
<feature type="compositionally biased region" description="Low complexity" evidence="1">
    <location>
        <begin position="700"/>
        <end position="722"/>
    </location>
</feature>
<feature type="compositionally biased region" description="Basic residues" evidence="1">
    <location>
        <begin position="317"/>
        <end position="333"/>
    </location>
</feature>
<feature type="compositionally biased region" description="Low complexity" evidence="1">
    <location>
        <begin position="459"/>
        <end position="477"/>
    </location>
</feature>